<keyword evidence="8" id="KW-0788">Thiol protease</keyword>
<evidence type="ECO:0000256" key="10">
    <source>
        <dbReference type="SAM" id="Coils"/>
    </source>
</evidence>
<evidence type="ECO:0000256" key="3">
    <source>
        <dbReference type="ARBA" id="ARBA00009085"/>
    </source>
</evidence>
<dbReference type="PANTHER" id="PTHR24006">
    <property type="entry name" value="UBIQUITIN CARBOXYL-TERMINAL HYDROLASE"/>
    <property type="match status" value="1"/>
</dbReference>
<dbReference type="Gene3D" id="3.90.70.10">
    <property type="entry name" value="Cysteine proteinases"/>
    <property type="match status" value="1"/>
</dbReference>
<keyword evidence="10" id="KW-0175">Coiled coil</keyword>
<keyword evidence="5" id="KW-0645">Protease</keyword>
<evidence type="ECO:0000256" key="9">
    <source>
        <dbReference type="ARBA" id="ARBA00023242"/>
    </source>
</evidence>
<comment type="subcellular location">
    <subcellularLocation>
        <location evidence="2">Nucleus</location>
    </subcellularLocation>
</comment>
<sequence length="853" mass="93923">MTRRSEPCGLENLGATCYLGSLLQVLYSSVAFRRAVYGQAGPLARCLEKIFAELEFGNRKSSSVSELTELLELDPREQQDPKEFGKLFVTRLEDQLPPPPVFRGKLEHATRCSECGRESRRLEKFDELELAISGDTVANCLRSHFSEEDLTGENKYHCDVCGVKQNATRYSRIAEPPSRLLFVHLLRYVYAGGEKKKLKTSVRLNETLEVGGAVFFLNAVVYHRGESASGGHYVVRAKDSSSTTKWFEYDDDKVSMICPSAPAAAARGEAYILAYVRGSDPPLDKSSLSKETSAYVEEKNAEHDRACAAFERRAARLEAAVAARRAACDALFFGKFKNPAAEVNCHGELCGQYGLLETDLVAAWVTGEDLVLAEEGEKVVAPPPRVPLLCEHGITVSRAHLPRFKCLKKSAYDKIVGDLGINVDVELTEATCARCAASQRILEAKEREKDELRLALRDDLRLAQQQQQQQNGAGDFAAVSKSLFCQLKKRRQIKKTRVEETSATKDIVCPHGGLDPQSSFFFVDHVVWRRVQTLYPSSKELREVCGACADRASRALRLLDQKRAELTPALSRLLNRNLDDDDDDDTLLRGSLLCSVENELRAVSLKWLARWVAYHARDDAPAPGPHPLLPRCGCGSSYRVPAWTTTSEDADLAAFAAAQALDTAKRVADLVRAGCEEQEDCVALVSEDEFEALRISSPSPRLIDGRWDPPACDACLAAEKRALELARTHFSAQPIKFARDAATRRRPRKPNVVPADSTDSLGLVLLRLCESIPEAQSSTTRLVVESTDGEVVSDLASSLQALGIKARSTLVLRILHQDDDDDGAGVGVGDLAAAFAAEATVDKKRNTRKMLVL</sequence>
<evidence type="ECO:0000259" key="11">
    <source>
        <dbReference type="PROSITE" id="PS50235"/>
    </source>
</evidence>
<evidence type="ECO:0000256" key="8">
    <source>
        <dbReference type="ARBA" id="ARBA00022807"/>
    </source>
</evidence>
<evidence type="ECO:0000256" key="5">
    <source>
        <dbReference type="ARBA" id="ARBA00022670"/>
    </source>
</evidence>
<dbReference type="PROSITE" id="PS50235">
    <property type="entry name" value="USP_3"/>
    <property type="match status" value="1"/>
</dbReference>
<keyword evidence="7" id="KW-0378">Hydrolase</keyword>
<dbReference type="InterPro" id="IPR028889">
    <property type="entry name" value="USP"/>
</dbReference>
<proteinExistence type="inferred from homology"/>
<dbReference type="GO" id="GO:0004843">
    <property type="term" value="F:cysteine-type deubiquitinase activity"/>
    <property type="evidence" value="ECO:0007669"/>
    <property type="project" value="UniProtKB-EC"/>
</dbReference>
<evidence type="ECO:0000256" key="2">
    <source>
        <dbReference type="ARBA" id="ARBA00004123"/>
    </source>
</evidence>
<dbReference type="GO" id="GO:0006508">
    <property type="term" value="P:proteolysis"/>
    <property type="evidence" value="ECO:0007669"/>
    <property type="project" value="UniProtKB-KW"/>
</dbReference>
<name>A0AAD7XSD3_9STRA</name>
<dbReference type="InterPro" id="IPR038765">
    <property type="entry name" value="Papain-like_cys_pep_sf"/>
</dbReference>
<dbReference type="Proteomes" id="UP001230188">
    <property type="component" value="Unassembled WGS sequence"/>
</dbReference>
<dbReference type="InterPro" id="IPR001394">
    <property type="entry name" value="Peptidase_C19_UCH"/>
</dbReference>
<keyword evidence="13" id="KW-1185">Reference proteome</keyword>
<dbReference type="EC" id="3.4.19.12" evidence="4"/>
<dbReference type="Pfam" id="PF00443">
    <property type="entry name" value="UCH"/>
    <property type="match status" value="1"/>
</dbReference>
<dbReference type="EMBL" id="JAQMWT010000002">
    <property type="protein sequence ID" value="KAJ8614596.1"/>
    <property type="molecule type" value="Genomic_DNA"/>
</dbReference>
<evidence type="ECO:0000313" key="13">
    <source>
        <dbReference type="Proteomes" id="UP001230188"/>
    </source>
</evidence>
<dbReference type="SUPFAM" id="SSF54001">
    <property type="entry name" value="Cysteine proteinases"/>
    <property type="match status" value="1"/>
</dbReference>
<dbReference type="GO" id="GO:0005634">
    <property type="term" value="C:nucleus"/>
    <property type="evidence" value="ECO:0007669"/>
    <property type="project" value="UniProtKB-SubCell"/>
</dbReference>
<dbReference type="AlphaFoldDB" id="A0AAD7XSD3"/>
<evidence type="ECO:0000256" key="6">
    <source>
        <dbReference type="ARBA" id="ARBA00022786"/>
    </source>
</evidence>
<protein>
    <recommendedName>
        <fullName evidence="4">ubiquitinyl hydrolase 1</fullName>
        <ecNumber evidence="4">3.4.19.12</ecNumber>
    </recommendedName>
</protein>
<dbReference type="PROSITE" id="PS00973">
    <property type="entry name" value="USP_2"/>
    <property type="match status" value="1"/>
</dbReference>
<keyword evidence="9" id="KW-0539">Nucleus</keyword>
<accession>A0AAD7XSD3</accession>
<keyword evidence="6" id="KW-0833">Ubl conjugation pathway</keyword>
<dbReference type="GO" id="GO:0005829">
    <property type="term" value="C:cytosol"/>
    <property type="evidence" value="ECO:0007669"/>
    <property type="project" value="TreeGrafter"/>
</dbReference>
<gene>
    <name evidence="12" type="ORF">CTAYLR_004941</name>
</gene>
<feature type="domain" description="USP" evidence="11">
    <location>
        <begin position="8"/>
        <end position="278"/>
    </location>
</feature>
<evidence type="ECO:0000256" key="4">
    <source>
        <dbReference type="ARBA" id="ARBA00012759"/>
    </source>
</evidence>
<comment type="similarity">
    <text evidence="3">Belongs to the peptidase C19 family.</text>
</comment>
<comment type="caution">
    <text evidence="12">The sequence shown here is derived from an EMBL/GenBank/DDBJ whole genome shotgun (WGS) entry which is preliminary data.</text>
</comment>
<evidence type="ECO:0000256" key="7">
    <source>
        <dbReference type="ARBA" id="ARBA00022801"/>
    </source>
</evidence>
<dbReference type="GO" id="GO:0016579">
    <property type="term" value="P:protein deubiquitination"/>
    <property type="evidence" value="ECO:0007669"/>
    <property type="project" value="InterPro"/>
</dbReference>
<reference evidence="12" key="1">
    <citation type="submission" date="2023-01" db="EMBL/GenBank/DDBJ databases">
        <title>Metagenome sequencing of chrysophaentin producing Chrysophaeum taylorii.</title>
        <authorList>
            <person name="Davison J."/>
            <person name="Bewley C."/>
        </authorList>
    </citation>
    <scope>NUCLEOTIDE SEQUENCE</scope>
    <source>
        <strain evidence="12">NIES-1699</strain>
    </source>
</reference>
<dbReference type="InterPro" id="IPR018200">
    <property type="entry name" value="USP_CS"/>
</dbReference>
<comment type="catalytic activity">
    <reaction evidence="1">
        <text>Thiol-dependent hydrolysis of ester, thioester, amide, peptide and isopeptide bonds formed by the C-terminal Gly of ubiquitin (a 76-residue protein attached to proteins as an intracellular targeting signal).</text>
        <dbReference type="EC" id="3.4.19.12"/>
    </reaction>
</comment>
<dbReference type="PANTHER" id="PTHR24006:SF722">
    <property type="entry name" value="UBIQUITIN CARBOXYL-TERMINAL HYDROLASE 48"/>
    <property type="match status" value="1"/>
</dbReference>
<dbReference type="InterPro" id="IPR050164">
    <property type="entry name" value="Peptidase_C19"/>
</dbReference>
<evidence type="ECO:0000313" key="12">
    <source>
        <dbReference type="EMBL" id="KAJ8614596.1"/>
    </source>
</evidence>
<evidence type="ECO:0000256" key="1">
    <source>
        <dbReference type="ARBA" id="ARBA00000707"/>
    </source>
</evidence>
<feature type="coiled-coil region" evidence="10">
    <location>
        <begin position="435"/>
        <end position="462"/>
    </location>
</feature>
<organism evidence="12 13">
    <name type="scientific">Chrysophaeum taylorii</name>
    <dbReference type="NCBI Taxonomy" id="2483200"/>
    <lineage>
        <taxon>Eukaryota</taxon>
        <taxon>Sar</taxon>
        <taxon>Stramenopiles</taxon>
        <taxon>Ochrophyta</taxon>
        <taxon>Pelagophyceae</taxon>
        <taxon>Pelagomonadales</taxon>
        <taxon>Pelagomonadaceae</taxon>
        <taxon>Chrysophaeum</taxon>
    </lineage>
</organism>